<gene>
    <name evidence="2" type="ORF">CR165_22565</name>
</gene>
<organism evidence="2 3">
    <name type="scientific">Teichococcus aestuarii</name>
    <dbReference type="NCBI Taxonomy" id="568898"/>
    <lineage>
        <taxon>Bacteria</taxon>
        <taxon>Pseudomonadati</taxon>
        <taxon>Pseudomonadota</taxon>
        <taxon>Alphaproteobacteria</taxon>
        <taxon>Acetobacterales</taxon>
        <taxon>Roseomonadaceae</taxon>
        <taxon>Roseomonas</taxon>
    </lineage>
</organism>
<comment type="caution">
    <text evidence="2">The sequence shown here is derived from an EMBL/GenBank/DDBJ whole genome shotgun (WGS) entry which is preliminary data.</text>
</comment>
<dbReference type="Pfam" id="PF13340">
    <property type="entry name" value="DUF4096"/>
    <property type="match status" value="1"/>
</dbReference>
<feature type="domain" description="Insertion element IS402-like" evidence="1">
    <location>
        <begin position="11"/>
        <end position="59"/>
    </location>
</feature>
<dbReference type="InterPro" id="IPR025161">
    <property type="entry name" value="IS402-like_dom"/>
</dbReference>
<evidence type="ECO:0000313" key="2">
    <source>
        <dbReference type="EMBL" id="PWC26543.1"/>
    </source>
</evidence>
<protein>
    <recommendedName>
        <fullName evidence="1">Insertion element IS402-like domain-containing protein</fullName>
    </recommendedName>
</protein>
<proteinExistence type="predicted"/>
<sequence length="162" mass="17920">MVESNGNQVFTDATWAICEPLIGEAKPHGKTPPKDLRRTISAILWRHQNGAKWRSIPDDRLTHDKVEPQQVGAHVLGERLSVQVAGVVERHAEKLEQKKAEQHEGLQWVDAHQPGKGELLEALPAHTLDELPPISMAGHKAAQQEEEAGPEIALLEELGVDR</sequence>
<evidence type="ECO:0000259" key="1">
    <source>
        <dbReference type="Pfam" id="PF13340"/>
    </source>
</evidence>
<reference evidence="3" key="1">
    <citation type="submission" date="2017-10" db="EMBL/GenBank/DDBJ databases">
        <authorList>
            <person name="Toshchakov S.V."/>
            <person name="Goeva M.A."/>
        </authorList>
    </citation>
    <scope>NUCLEOTIDE SEQUENCE [LARGE SCALE GENOMIC DNA]</scope>
    <source>
        <strain evidence="3">JR1/69-1-13</strain>
    </source>
</reference>
<evidence type="ECO:0000313" key="3">
    <source>
        <dbReference type="Proteomes" id="UP000245048"/>
    </source>
</evidence>
<dbReference type="AlphaFoldDB" id="A0A2U1UY09"/>
<accession>A0A2U1UY09</accession>
<dbReference type="EMBL" id="PDOA01000032">
    <property type="protein sequence ID" value="PWC26543.1"/>
    <property type="molecule type" value="Genomic_DNA"/>
</dbReference>
<dbReference type="Proteomes" id="UP000245048">
    <property type="component" value="Unassembled WGS sequence"/>
</dbReference>
<name>A0A2U1UY09_9PROT</name>
<dbReference type="OrthoDB" id="7366523at2"/>
<keyword evidence="3" id="KW-1185">Reference proteome</keyword>